<dbReference type="InterPro" id="IPR050781">
    <property type="entry name" value="CWC22_splicing_factor"/>
</dbReference>
<reference evidence="8 9" key="1">
    <citation type="submission" date="2022-11" db="EMBL/GenBank/DDBJ databases">
        <title>Mucor velutinosus strain NIH1002 WGS.</title>
        <authorList>
            <person name="Subramanian P."/>
            <person name="Mullikin J.C."/>
            <person name="Segre J.A."/>
            <person name="Zelazny A.M."/>
        </authorList>
    </citation>
    <scope>NUCLEOTIDE SEQUENCE [LARGE SCALE GENOMIC DNA]</scope>
    <source>
        <strain evidence="8 9">NIH1002</strain>
    </source>
</reference>
<dbReference type="GO" id="GO:0071013">
    <property type="term" value="C:catalytic step 2 spliceosome"/>
    <property type="evidence" value="ECO:0007669"/>
    <property type="project" value="TreeGrafter"/>
</dbReference>
<dbReference type="InterPro" id="IPR016024">
    <property type="entry name" value="ARM-type_fold"/>
</dbReference>
<dbReference type="Pfam" id="PF02854">
    <property type="entry name" value="MIF4G"/>
    <property type="match status" value="1"/>
</dbReference>
<evidence type="ECO:0000256" key="3">
    <source>
        <dbReference type="ARBA" id="ARBA00022664"/>
    </source>
</evidence>
<organism evidence="8 9">
    <name type="scientific">Mucor velutinosus</name>
    <dbReference type="NCBI Taxonomy" id="708070"/>
    <lineage>
        <taxon>Eukaryota</taxon>
        <taxon>Fungi</taxon>
        <taxon>Fungi incertae sedis</taxon>
        <taxon>Mucoromycota</taxon>
        <taxon>Mucoromycotina</taxon>
        <taxon>Mucoromycetes</taxon>
        <taxon>Mucorales</taxon>
        <taxon>Mucorineae</taxon>
        <taxon>Mucoraceae</taxon>
        <taxon>Mucor</taxon>
    </lineage>
</organism>
<dbReference type="RefSeq" id="XP_064682018.1">
    <property type="nucleotide sequence ID" value="XM_064829516.1"/>
</dbReference>
<dbReference type="PANTHER" id="PTHR18034:SF3">
    <property type="entry name" value="PRE-MRNA-SPLICING FACTOR CWC22 HOMOLOG"/>
    <property type="match status" value="1"/>
</dbReference>
<feature type="compositionally biased region" description="Low complexity" evidence="6">
    <location>
        <begin position="554"/>
        <end position="588"/>
    </location>
</feature>
<evidence type="ECO:0000256" key="6">
    <source>
        <dbReference type="SAM" id="MobiDB-lite"/>
    </source>
</evidence>
<dbReference type="InterPro" id="IPR003891">
    <property type="entry name" value="Initiation_fac_eIF4g_MI"/>
</dbReference>
<comment type="subcellular location">
    <subcellularLocation>
        <location evidence="1">Nucleus</location>
    </subcellularLocation>
</comment>
<gene>
    <name evidence="8" type="ORF">ATC70_010296</name>
</gene>
<keyword evidence="4" id="KW-0508">mRNA splicing</keyword>
<sequence>MSSQVESRERVGAVKQMEVSRNSTRAGGAYIPPHRLRQMQQSIKDTSSEEYQRITWEALKKSINGLINKVNTSNIKMIIPELFGENLIRGRGLYCRSMMKAQQASLPFTPVYAAVTAVVNTKLPAVGALLLTRLVLQFRRAFRRNDKISCLATTMFIAHLTNQLMADKVLALQILALLLERPTDDSVEIAVGFMREVGALLAQVCPKANNAIYERFRAVLHEGEIDKRIQYMIEVLFQVRKDKYKDNEPVIKELDLVEEDDQIVHSISLDDDDLDAEDMLNIFKFDPEYDTNEETYNKIKAEILGDDEEDEDDSGSSGDSESGSEEDSDEEDEHKMEILDQTNIDMIELRRKIYLTVMSSVNFEEACHKLMKIDIPEGHEIELCNMIIECCSQERTYLKYYGLMAERFCKMNRLWVDNFSTAFNEVYDTIHRYETNRLRNIGKLFSHLFSTDSLPWTAFQIVRLTEEDTTSASRIFVKILFQEISEFLGLKTLKERLLDPFMQESLSGMFPKDNPKNTRFAINYWTSIGLGALTEDLREWLRNAPQQSLKRTASDSSSGSSSGSDSSSDSGSDSDSSSVSSRSSYSSRSRSRGRSRGRGRGRRSSSSGSSGSDSDSSRSRSRSQYSRRSRRSPHDSKRRRR</sequence>
<dbReference type="PANTHER" id="PTHR18034">
    <property type="entry name" value="CELL CYCLE CONTROL PROTEIN CWF22-RELATED"/>
    <property type="match status" value="1"/>
</dbReference>
<evidence type="ECO:0000313" key="8">
    <source>
        <dbReference type="EMBL" id="KAK4515352.1"/>
    </source>
</evidence>
<evidence type="ECO:0000256" key="5">
    <source>
        <dbReference type="ARBA" id="ARBA00023242"/>
    </source>
</evidence>
<keyword evidence="9" id="KW-1185">Reference proteome</keyword>
<feature type="region of interest" description="Disordered" evidence="6">
    <location>
        <begin position="302"/>
        <end position="337"/>
    </location>
</feature>
<proteinExistence type="inferred from homology"/>
<evidence type="ECO:0000256" key="2">
    <source>
        <dbReference type="ARBA" id="ARBA00006856"/>
    </source>
</evidence>
<keyword evidence="5" id="KW-0539">Nucleus</keyword>
<dbReference type="Gene3D" id="1.25.40.180">
    <property type="match status" value="1"/>
</dbReference>
<feature type="compositionally biased region" description="Low complexity" evidence="6">
    <location>
        <begin position="604"/>
        <end position="614"/>
    </location>
</feature>
<comment type="similarity">
    <text evidence="2">Belongs to the CWC22 family.</text>
</comment>
<dbReference type="GO" id="GO:0000398">
    <property type="term" value="P:mRNA splicing, via spliceosome"/>
    <property type="evidence" value="ECO:0007669"/>
    <property type="project" value="TreeGrafter"/>
</dbReference>
<dbReference type="AlphaFoldDB" id="A0AAN7DEA1"/>
<dbReference type="EMBL" id="JASEJX010000014">
    <property type="protein sequence ID" value="KAK4515352.1"/>
    <property type="molecule type" value="Genomic_DNA"/>
</dbReference>
<evidence type="ECO:0000256" key="1">
    <source>
        <dbReference type="ARBA" id="ARBA00004123"/>
    </source>
</evidence>
<protein>
    <recommendedName>
        <fullName evidence="7">MI domain-containing protein</fullName>
    </recommendedName>
</protein>
<dbReference type="FunFam" id="1.25.40.180:FF:000004">
    <property type="entry name" value="pre-mRNA-splicing factor CWC22 homolog"/>
    <property type="match status" value="1"/>
</dbReference>
<evidence type="ECO:0000313" key="9">
    <source>
        <dbReference type="Proteomes" id="UP001304243"/>
    </source>
</evidence>
<evidence type="ECO:0000256" key="4">
    <source>
        <dbReference type="ARBA" id="ARBA00023187"/>
    </source>
</evidence>
<keyword evidence="3" id="KW-0507">mRNA processing</keyword>
<dbReference type="GeneID" id="89953982"/>
<feature type="compositionally biased region" description="Acidic residues" evidence="6">
    <location>
        <begin position="304"/>
        <end position="314"/>
    </location>
</feature>
<feature type="compositionally biased region" description="Basic residues" evidence="6">
    <location>
        <begin position="589"/>
        <end position="603"/>
    </location>
</feature>
<name>A0AAN7DEA1_9FUNG</name>
<dbReference type="Proteomes" id="UP001304243">
    <property type="component" value="Unassembled WGS sequence"/>
</dbReference>
<feature type="region of interest" description="Disordered" evidence="6">
    <location>
        <begin position="546"/>
        <end position="641"/>
    </location>
</feature>
<feature type="region of interest" description="Disordered" evidence="6">
    <location>
        <begin position="1"/>
        <end position="30"/>
    </location>
</feature>
<dbReference type="PROSITE" id="PS51366">
    <property type="entry name" value="MI"/>
    <property type="match status" value="1"/>
</dbReference>
<feature type="domain" description="MI" evidence="7">
    <location>
        <begin position="348"/>
        <end position="464"/>
    </location>
</feature>
<dbReference type="SMART" id="SM00543">
    <property type="entry name" value="MIF4G"/>
    <property type="match status" value="1"/>
</dbReference>
<evidence type="ECO:0000259" key="7">
    <source>
        <dbReference type="PROSITE" id="PS51366"/>
    </source>
</evidence>
<dbReference type="SUPFAM" id="SSF48371">
    <property type="entry name" value="ARM repeat"/>
    <property type="match status" value="1"/>
</dbReference>
<comment type="caution">
    <text evidence="8">The sequence shown here is derived from an EMBL/GenBank/DDBJ whole genome shotgun (WGS) entry which is preliminary data.</text>
</comment>
<dbReference type="Pfam" id="PF02847">
    <property type="entry name" value="MA3"/>
    <property type="match status" value="1"/>
</dbReference>
<dbReference type="InterPro" id="IPR003890">
    <property type="entry name" value="MIF4G-like_typ-3"/>
</dbReference>
<feature type="compositionally biased region" description="Basic residues" evidence="6">
    <location>
        <begin position="619"/>
        <end position="641"/>
    </location>
</feature>
<dbReference type="GO" id="GO:0003723">
    <property type="term" value="F:RNA binding"/>
    <property type="evidence" value="ECO:0007669"/>
    <property type="project" value="InterPro"/>
</dbReference>
<feature type="compositionally biased region" description="Basic and acidic residues" evidence="6">
    <location>
        <begin position="1"/>
        <end position="12"/>
    </location>
</feature>
<feature type="compositionally biased region" description="Acidic residues" evidence="6">
    <location>
        <begin position="322"/>
        <end position="332"/>
    </location>
</feature>
<dbReference type="SMART" id="SM00544">
    <property type="entry name" value="MA3"/>
    <property type="match status" value="1"/>
</dbReference>
<accession>A0AAN7DEA1</accession>